<feature type="transmembrane region" description="Helical" evidence="7">
    <location>
        <begin position="116"/>
        <end position="137"/>
    </location>
</feature>
<dbReference type="PANTHER" id="PTHR30250:SF11">
    <property type="entry name" value="O-ANTIGEN TRANSPORTER-RELATED"/>
    <property type="match status" value="1"/>
</dbReference>
<dbReference type="Pfam" id="PF01943">
    <property type="entry name" value="Polysacc_synt"/>
    <property type="match status" value="1"/>
</dbReference>
<accession>A0A1J1DKU1</accession>
<evidence type="ECO:0000313" key="9">
    <source>
        <dbReference type="EMBL" id="EFH6167278.1"/>
    </source>
</evidence>
<dbReference type="InterPro" id="IPR050833">
    <property type="entry name" value="Poly_Biosynth_Transport"/>
</dbReference>
<dbReference type="Proteomes" id="UP000537181">
    <property type="component" value="Unassembled WGS sequence"/>
</dbReference>
<feature type="transmembrane region" description="Helical" evidence="7">
    <location>
        <begin position="388"/>
        <end position="407"/>
    </location>
</feature>
<reference evidence="8" key="1">
    <citation type="journal article" date="2017" name="Microb. Genom.">
        <title>An untypeable enterotoxigenic Escherichia coli represents one of the dominant types causing human disease.</title>
        <authorList>
            <person name="Iguchi A."/>
            <person name="von Mentzer A."/>
            <person name="Kikuchi T."/>
            <person name="Thomson N.R."/>
        </authorList>
    </citation>
    <scope>NUCLEOTIDE SEQUENCE</scope>
    <source>
        <strain evidence="8">E1647</strain>
    </source>
</reference>
<keyword evidence="3 7" id="KW-0812">Transmembrane</keyword>
<evidence type="ECO:0000256" key="5">
    <source>
        <dbReference type="ARBA" id="ARBA00023136"/>
    </source>
</evidence>
<proteinExistence type="predicted"/>
<dbReference type="AlphaFoldDB" id="A0A1J1DKU1"/>
<feature type="transmembrane region" description="Helical" evidence="7">
    <location>
        <begin position="46"/>
        <end position="63"/>
    </location>
</feature>
<feature type="transmembrane region" description="Helical" evidence="7">
    <location>
        <begin position="216"/>
        <end position="241"/>
    </location>
</feature>
<gene>
    <name evidence="8" type="primary">wzx</name>
    <name evidence="9" type="ORF">GAJ12_19835</name>
</gene>
<feature type="transmembrane region" description="Helical" evidence="7">
    <location>
        <begin position="247"/>
        <end position="267"/>
    </location>
</feature>
<feature type="transmembrane region" description="Helical" evidence="7">
    <location>
        <begin position="84"/>
        <end position="110"/>
    </location>
</feature>
<organism evidence="8">
    <name type="scientific">Escherichia coli</name>
    <dbReference type="NCBI Taxonomy" id="562"/>
    <lineage>
        <taxon>Bacteria</taxon>
        <taxon>Pseudomonadati</taxon>
        <taxon>Pseudomonadota</taxon>
        <taxon>Gammaproteobacteria</taxon>
        <taxon>Enterobacterales</taxon>
        <taxon>Enterobacteriaceae</taxon>
        <taxon>Escherichia</taxon>
    </lineage>
</organism>
<evidence type="ECO:0000256" key="1">
    <source>
        <dbReference type="ARBA" id="ARBA00004651"/>
    </source>
</evidence>
<feature type="transmembrane region" description="Helical" evidence="7">
    <location>
        <begin position="171"/>
        <end position="195"/>
    </location>
</feature>
<dbReference type="EMBL" id="AASWKX010000028">
    <property type="protein sequence ID" value="EFH6167278.1"/>
    <property type="molecule type" value="Genomic_DNA"/>
</dbReference>
<evidence type="ECO:0000256" key="2">
    <source>
        <dbReference type="ARBA" id="ARBA00022475"/>
    </source>
</evidence>
<feature type="transmembrane region" description="Helical" evidence="7">
    <location>
        <begin position="12"/>
        <end position="34"/>
    </location>
</feature>
<keyword evidence="4 7" id="KW-1133">Transmembrane helix</keyword>
<feature type="transmembrane region" description="Helical" evidence="7">
    <location>
        <begin position="359"/>
        <end position="382"/>
    </location>
</feature>
<protein>
    <recommendedName>
        <fullName evidence="6">Putative O-antigen transporter</fullName>
    </recommendedName>
</protein>
<evidence type="ECO:0000256" key="6">
    <source>
        <dbReference type="ARBA" id="ARBA00049738"/>
    </source>
</evidence>
<feature type="transmembrane region" description="Helical" evidence="7">
    <location>
        <begin position="144"/>
        <end position="165"/>
    </location>
</feature>
<comment type="subcellular location">
    <subcellularLocation>
        <location evidence="1">Cell membrane</location>
        <topology evidence="1">Multi-pass membrane protein</topology>
    </subcellularLocation>
</comment>
<evidence type="ECO:0000256" key="3">
    <source>
        <dbReference type="ARBA" id="ARBA00022692"/>
    </source>
</evidence>
<evidence type="ECO:0000256" key="4">
    <source>
        <dbReference type="ARBA" id="ARBA00022989"/>
    </source>
</evidence>
<keyword evidence="2" id="KW-1003">Cell membrane</keyword>
<dbReference type="EMBL" id="LC177554">
    <property type="protein sequence ID" value="BAV90545.1"/>
    <property type="molecule type" value="Genomic_DNA"/>
</dbReference>
<evidence type="ECO:0000313" key="10">
    <source>
        <dbReference type="Proteomes" id="UP000537181"/>
    </source>
</evidence>
<dbReference type="RefSeq" id="WP_061892434.1">
    <property type="nucleotide sequence ID" value="NZ_BDPI01000014.1"/>
</dbReference>
<keyword evidence="5 7" id="KW-0472">Membrane</keyword>
<sequence length="415" mass="46984">MEMIKSTLMRNILFLGLIQGSSFLLPLILLPFLIKTLGTETYGKMILYQVFFLYLSTIIDFGYNFSATQNIARNQNDSYHIKKVFSCTIWCKIFIFIIVFIFLLGCGLWTKKNYDILLVICFIPQLIGYVLTPQWLFQGIEKTNILAICTITARLFTTLIILITVHKSTDIYLAAFLQSVTFLLTAILSLYYIYSTKIASFSYVCMKDIKDSLIESFPFFISIFSVNLYTTLPALVIGVVLGNVNLAYYNIALTIRNALLGLFNPISQSLFPRVNNLYSIDQNRAYKLIKQSLIVVAVIFIFLAITTNIMSDFIVNKILGHSEFIVVSLVKMICFIPAISAINNILGIQTIILHGYKKLFSTVTIFYGVLNCIIIYPSLIYFGVIGAIYSSIFIELLIFITLALIVLQKKLLVAA</sequence>
<evidence type="ECO:0000256" key="7">
    <source>
        <dbReference type="SAM" id="Phobius"/>
    </source>
</evidence>
<dbReference type="GO" id="GO:0005886">
    <property type="term" value="C:plasma membrane"/>
    <property type="evidence" value="ECO:0007669"/>
    <property type="project" value="UniProtKB-SubCell"/>
</dbReference>
<feature type="transmembrane region" description="Helical" evidence="7">
    <location>
        <begin position="288"/>
        <end position="305"/>
    </location>
</feature>
<evidence type="ECO:0000313" key="8">
    <source>
        <dbReference type="EMBL" id="BAV90545.1"/>
    </source>
</evidence>
<reference evidence="9 10" key="2">
    <citation type="submission" date="2019-12" db="EMBL/GenBank/DDBJ databases">
        <authorList>
            <consortium name="NARMS: The National Antimicrobial Resistance Monitoring System"/>
        </authorList>
    </citation>
    <scope>NUCLEOTIDE SEQUENCE [LARGE SCALE GENOMIC DNA]</scope>
    <source>
        <strain evidence="9 10">CVM N19EC0596</strain>
    </source>
</reference>
<feature type="transmembrane region" description="Helical" evidence="7">
    <location>
        <begin position="325"/>
        <end position="347"/>
    </location>
</feature>
<dbReference type="PANTHER" id="PTHR30250">
    <property type="entry name" value="PST FAMILY PREDICTED COLANIC ACID TRANSPORTER"/>
    <property type="match status" value="1"/>
</dbReference>
<name>A0A1J1DKU1_ECOLX</name>
<dbReference type="InterPro" id="IPR002797">
    <property type="entry name" value="Polysacc_synth"/>
</dbReference>